<protein>
    <submittedName>
        <fullName evidence="2">Uncharacterized protein</fullName>
    </submittedName>
</protein>
<name>A0A2P5VSV3_GOSBA</name>
<dbReference type="EMBL" id="KZ671072">
    <property type="protein sequence ID" value="PPR81924.1"/>
    <property type="molecule type" value="Genomic_DNA"/>
</dbReference>
<feature type="region of interest" description="Disordered" evidence="1">
    <location>
        <begin position="1"/>
        <end position="24"/>
    </location>
</feature>
<accession>A0A2P5VSV3</accession>
<gene>
    <name evidence="2" type="ORF">GOBAR_AA38791</name>
</gene>
<sequence>MGDEEIHDMETYPPLHVEPGARARRSPIINTNDDIVRNQIPFWNQTAVAYMLDAITFSARTMQGIVREAWDLPALDSEK</sequence>
<proteinExistence type="predicted"/>
<evidence type="ECO:0000313" key="2">
    <source>
        <dbReference type="EMBL" id="PPR81924.1"/>
    </source>
</evidence>
<dbReference type="AlphaFoldDB" id="A0A2P5VSV3"/>
<dbReference type="Proteomes" id="UP000239757">
    <property type="component" value="Unassembled WGS sequence"/>
</dbReference>
<organism evidence="2 3">
    <name type="scientific">Gossypium barbadense</name>
    <name type="common">Sea Island cotton</name>
    <name type="synonym">Hibiscus barbadensis</name>
    <dbReference type="NCBI Taxonomy" id="3634"/>
    <lineage>
        <taxon>Eukaryota</taxon>
        <taxon>Viridiplantae</taxon>
        <taxon>Streptophyta</taxon>
        <taxon>Embryophyta</taxon>
        <taxon>Tracheophyta</taxon>
        <taxon>Spermatophyta</taxon>
        <taxon>Magnoliopsida</taxon>
        <taxon>eudicotyledons</taxon>
        <taxon>Gunneridae</taxon>
        <taxon>Pentapetalae</taxon>
        <taxon>rosids</taxon>
        <taxon>malvids</taxon>
        <taxon>Malvales</taxon>
        <taxon>Malvaceae</taxon>
        <taxon>Malvoideae</taxon>
        <taxon>Gossypium</taxon>
    </lineage>
</organism>
<reference evidence="2 3" key="1">
    <citation type="submission" date="2015-01" db="EMBL/GenBank/DDBJ databases">
        <title>Genome of allotetraploid Gossypium barbadense reveals genomic plasticity and fiber elongation in cotton evolution.</title>
        <authorList>
            <person name="Chen X."/>
            <person name="Liu X."/>
            <person name="Zhao B."/>
            <person name="Zheng H."/>
            <person name="Hu Y."/>
            <person name="Lu G."/>
            <person name="Yang C."/>
            <person name="Chen J."/>
            <person name="Shan C."/>
            <person name="Zhang L."/>
            <person name="Zhou Y."/>
            <person name="Wang L."/>
            <person name="Guo W."/>
            <person name="Bai Y."/>
            <person name="Ruan J."/>
            <person name="Shangguan X."/>
            <person name="Mao Y."/>
            <person name="Jiang J."/>
            <person name="Zhu Y."/>
            <person name="Lei J."/>
            <person name="Kang H."/>
            <person name="Chen S."/>
            <person name="He X."/>
            <person name="Wang R."/>
            <person name="Wang Y."/>
            <person name="Chen J."/>
            <person name="Wang L."/>
            <person name="Yu S."/>
            <person name="Wang B."/>
            <person name="Wei J."/>
            <person name="Song S."/>
            <person name="Lu X."/>
            <person name="Gao Z."/>
            <person name="Gu W."/>
            <person name="Deng X."/>
            <person name="Ma D."/>
            <person name="Wang S."/>
            <person name="Liang W."/>
            <person name="Fang L."/>
            <person name="Cai C."/>
            <person name="Zhu X."/>
            <person name="Zhou B."/>
            <person name="Zhang Y."/>
            <person name="Chen Z."/>
            <person name="Xu S."/>
            <person name="Zhu R."/>
            <person name="Wang S."/>
            <person name="Zhang T."/>
            <person name="Zhao G."/>
        </authorList>
    </citation>
    <scope>NUCLEOTIDE SEQUENCE [LARGE SCALE GENOMIC DNA]</scope>
    <source>
        <strain evidence="3">cv. Xinhai21</strain>
        <tissue evidence="2">Leaf</tissue>
    </source>
</reference>
<evidence type="ECO:0000313" key="3">
    <source>
        <dbReference type="Proteomes" id="UP000239757"/>
    </source>
</evidence>
<evidence type="ECO:0000256" key="1">
    <source>
        <dbReference type="SAM" id="MobiDB-lite"/>
    </source>
</evidence>